<proteinExistence type="predicted"/>
<evidence type="ECO:0000313" key="3">
    <source>
        <dbReference type="Proteomes" id="UP000245263"/>
    </source>
</evidence>
<evidence type="ECO:0000256" key="1">
    <source>
        <dbReference type="SAM" id="MobiDB-lite"/>
    </source>
</evidence>
<feature type="region of interest" description="Disordered" evidence="1">
    <location>
        <begin position="54"/>
        <end position="76"/>
    </location>
</feature>
<dbReference type="EMBL" id="AP025028">
    <property type="protein sequence ID" value="BDA79213.1"/>
    <property type="molecule type" value="Genomic_DNA"/>
</dbReference>
<keyword evidence="3" id="KW-1185">Reference proteome</keyword>
<feature type="compositionally biased region" description="Basic residues" evidence="1">
    <location>
        <begin position="67"/>
        <end position="76"/>
    </location>
</feature>
<reference evidence="2 3" key="1">
    <citation type="submission" date="2021-08" db="EMBL/GenBank/DDBJ databases">
        <title>Complete genome sequence of Leptospira kobayashii strain E30.</title>
        <authorList>
            <person name="Nakao R."/>
            <person name="Nakamura S."/>
            <person name="Masuzawa T."/>
            <person name="Koizumi N."/>
        </authorList>
    </citation>
    <scope>NUCLEOTIDE SEQUENCE [LARGE SCALE GENOMIC DNA]</scope>
    <source>
        <strain evidence="2 3">E30</strain>
    </source>
</reference>
<evidence type="ECO:0000313" key="2">
    <source>
        <dbReference type="EMBL" id="BDA79213.1"/>
    </source>
</evidence>
<organism evidence="2 3">
    <name type="scientific">Leptospira kobayashii</name>
    <dbReference type="NCBI Taxonomy" id="1917830"/>
    <lineage>
        <taxon>Bacteria</taxon>
        <taxon>Pseudomonadati</taxon>
        <taxon>Spirochaetota</taxon>
        <taxon>Spirochaetia</taxon>
        <taxon>Leptospirales</taxon>
        <taxon>Leptospiraceae</taxon>
        <taxon>Leptospira</taxon>
    </lineage>
</organism>
<gene>
    <name evidence="2" type="ORF">LPTSP3_g21430</name>
</gene>
<dbReference type="Proteomes" id="UP000245263">
    <property type="component" value="Chromosome 1"/>
</dbReference>
<dbReference type="RefSeq" id="WP_109019370.1">
    <property type="nucleotide sequence ID" value="NZ_AP025028.1"/>
</dbReference>
<name>A0ABM7UJZ9_9LEPT</name>
<accession>A0ABM7UJZ9</accession>
<sequence length="76" mass="8414">MAKKKSSELTPEVLKGAADAARRKAFKKNLPVAILKDGNVVLVYKDKSEIIVTSSTQKQVQPPAKKNISRQPRKIK</sequence>
<protein>
    <submittedName>
        <fullName evidence="2">Uncharacterized protein</fullName>
    </submittedName>
</protein>